<dbReference type="PANTHER" id="PTHR40572:SF1">
    <property type="entry name" value="PROTEIN BAX"/>
    <property type="match status" value="1"/>
</dbReference>
<protein>
    <submittedName>
        <fullName evidence="2">Putative Bax protein</fullName>
    </submittedName>
</protein>
<dbReference type="Gene3D" id="1.10.530.10">
    <property type="match status" value="1"/>
</dbReference>
<dbReference type="EMBL" id="BBMN01000017">
    <property type="protein sequence ID" value="GAL07510.1"/>
    <property type="molecule type" value="Genomic_DNA"/>
</dbReference>
<dbReference type="InterPro" id="IPR002901">
    <property type="entry name" value="MGlyc_endo_b_GlcNAc-like_dom"/>
</dbReference>
<dbReference type="AlphaFoldDB" id="A0A090QWH9"/>
<dbReference type="GO" id="GO:0004040">
    <property type="term" value="F:amidase activity"/>
    <property type="evidence" value="ECO:0007669"/>
    <property type="project" value="InterPro"/>
</dbReference>
<dbReference type="PANTHER" id="PTHR40572">
    <property type="entry name" value="PROTEIN BAX"/>
    <property type="match status" value="1"/>
</dbReference>
<gene>
    <name evidence="2" type="ORF">JCM19237_1450</name>
</gene>
<evidence type="ECO:0000313" key="3">
    <source>
        <dbReference type="Proteomes" id="UP000029227"/>
    </source>
</evidence>
<dbReference type="InterPro" id="IPR053195">
    <property type="entry name" value="Bax-like"/>
</dbReference>
<dbReference type="Pfam" id="PF01832">
    <property type="entry name" value="Glucosaminidase"/>
    <property type="match status" value="1"/>
</dbReference>
<dbReference type="STRING" id="754436.JCM19237_1450"/>
<feature type="domain" description="Mannosyl-glycoprotein endo-beta-N-acetylglucosamidase-like" evidence="1">
    <location>
        <begin position="115"/>
        <end position="249"/>
    </location>
</feature>
<name>A0A090QWH9_9GAMM</name>
<proteinExistence type="predicted"/>
<dbReference type="SMART" id="SM00047">
    <property type="entry name" value="LYZ2"/>
    <property type="match status" value="1"/>
</dbReference>
<accession>A0A090QWH9</accession>
<dbReference type="Proteomes" id="UP000029227">
    <property type="component" value="Unassembled WGS sequence"/>
</dbReference>
<comment type="caution">
    <text evidence="2">The sequence shown here is derived from an EMBL/GenBank/DDBJ whole genome shotgun (WGS) entry which is preliminary data.</text>
</comment>
<sequence length="276" mass="30217">MTKVSTVGVITLAAAVSLTAIHAVKVRAEQTSPHAHHVTSHTHITLPSDKPDFAAMGDVKQKKTAFFAYLQPMIDRENSTIAHNRGLLEHYFTQHPAPSHGGNAPTEFLENIASQYQLPIPTAGVNATWQQAILARVDQIPAALVMSQAAIESAWGTSRFAVEANNYFGQWCYTQGCGLFPHQEKGGHFHEVQRFANTQAAVDAYFTNVNTNPAYQALRDIRAKQRAAGTPITSDAAANAMAQGLIHYSQIGEKYVQEIRAMIHDDRQYMPPVNAA</sequence>
<organism evidence="2 3">
    <name type="scientific">Photobacterium aphoticum</name>
    <dbReference type="NCBI Taxonomy" id="754436"/>
    <lineage>
        <taxon>Bacteria</taxon>
        <taxon>Pseudomonadati</taxon>
        <taxon>Pseudomonadota</taxon>
        <taxon>Gammaproteobacteria</taxon>
        <taxon>Vibrionales</taxon>
        <taxon>Vibrionaceae</taxon>
        <taxon>Photobacterium</taxon>
    </lineage>
</organism>
<dbReference type="eggNOG" id="COG2992">
    <property type="taxonomic scope" value="Bacteria"/>
</dbReference>
<reference evidence="2 3" key="1">
    <citation type="journal article" date="2014" name="Genome Announc.">
        <title>Draft Genome Sequences of Two Vibrionaceae Species, Vibrio ponticus C121 and Photobacterium aphoticum C119, Isolated as Coral Reef Microbiota.</title>
        <authorList>
            <person name="Al-saari N."/>
            <person name="Meirelles P.M."/>
            <person name="Mino S."/>
            <person name="Suda W."/>
            <person name="Oshima K."/>
            <person name="Hattori M."/>
            <person name="Ohkuma M."/>
            <person name="Thompson F.L."/>
            <person name="Gomez-Gil B."/>
            <person name="Sawabe T."/>
            <person name="Sawabe T."/>
        </authorList>
    </citation>
    <scope>NUCLEOTIDE SEQUENCE [LARGE SCALE GENOMIC DNA]</scope>
    <source>
        <strain evidence="2 3">JCM 19237</strain>
    </source>
</reference>
<evidence type="ECO:0000259" key="1">
    <source>
        <dbReference type="SMART" id="SM00047"/>
    </source>
</evidence>
<evidence type="ECO:0000313" key="2">
    <source>
        <dbReference type="EMBL" id="GAL07510.1"/>
    </source>
</evidence>